<dbReference type="Gene3D" id="3.40.30.10">
    <property type="entry name" value="Glutaredoxin"/>
    <property type="match status" value="1"/>
</dbReference>
<dbReference type="SMART" id="SM00166">
    <property type="entry name" value="UBX"/>
    <property type="match status" value="1"/>
</dbReference>
<dbReference type="Pfam" id="PF14555">
    <property type="entry name" value="UBA_4"/>
    <property type="match status" value="1"/>
</dbReference>
<reference evidence="2" key="1">
    <citation type="submission" date="2022-12" db="EMBL/GenBank/DDBJ databases">
        <authorList>
            <person name="Webb A."/>
        </authorList>
    </citation>
    <scope>NUCLEOTIDE SEQUENCE</scope>
    <source>
        <strain evidence="2">Hp1</strain>
    </source>
</reference>
<dbReference type="Gene3D" id="3.10.20.90">
    <property type="entry name" value="Phosphatidylinositol 3-kinase Catalytic Subunit, Chain A, domain 1"/>
    <property type="match status" value="1"/>
</dbReference>
<dbReference type="GO" id="GO:0043130">
    <property type="term" value="F:ubiquitin binding"/>
    <property type="evidence" value="ECO:0007669"/>
    <property type="project" value="TreeGrafter"/>
</dbReference>
<feature type="domain" description="UBX" evidence="1">
    <location>
        <begin position="373"/>
        <end position="451"/>
    </location>
</feature>
<dbReference type="Gene3D" id="1.10.8.10">
    <property type="entry name" value="DNA helicase RuvA subunit, C-terminal domain"/>
    <property type="match status" value="1"/>
</dbReference>
<dbReference type="CDD" id="cd02958">
    <property type="entry name" value="UAS"/>
    <property type="match status" value="1"/>
</dbReference>
<dbReference type="CDD" id="cd01767">
    <property type="entry name" value="UBX"/>
    <property type="match status" value="1"/>
</dbReference>
<dbReference type="InterPro" id="IPR001012">
    <property type="entry name" value="UBX_dom"/>
</dbReference>
<dbReference type="CDD" id="cd14273">
    <property type="entry name" value="UBA_TAP-C_like"/>
    <property type="match status" value="1"/>
</dbReference>
<keyword evidence="3" id="KW-1185">Reference proteome</keyword>
<dbReference type="PANTHER" id="PTHR23322:SF6">
    <property type="entry name" value="UBX DOMAIN-CONTAINING PROTEIN 7"/>
    <property type="match status" value="1"/>
</dbReference>
<evidence type="ECO:0000313" key="2">
    <source>
        <dbReference type="EMBL" id="CAI5741610.1"/>
    </source>
</evidence>
<dbReference type="Proteomes" id="UP001162031">
    <property type="component" value="Unassembled WGS sequence"/>
</dbReference>
<protein>
    <recommendedName>
        <fullName evidence="1">UBX domain-containing protein</fullName>
    </recommendedName>
</protein>
<dbReference type="SUPFAM" id="SSF54236">
    <property type="entry name" value="Ubiquitin-like"/>
    <property type="match status" value="1"/>
</dbReference>
<dbReference type="InterPro" id="IPR050730">
    <property type="entry name" value="UBX_domain-protein"/>
</dbReference>
<gene>
    <name evidence="2" type="ORF">HBR001_LOCUS8565</name>
</gene>
<dbReference type="SUPFAM" id="SSF46934">
    <property type="entry name" value="UBA-like"/>
    <property type="match status" value="1"/>
</dbReference>
<dbReference type="PROSITE" id="PS50330">
    <property type="entry name" value="UIM"/>
    <property type="match status" value="1"/>
</dbReference>
<dbReference type="InterPro" id="IPR009060">
    <property type="entry name" value="UBA-like_sf"/>
</dbReference>
<name>A0AAV0V124_HYABA</name>
<evidence type="ECO:0000259" key="1">
    <source>
        <dbReference type="PROSITE" id="PS50033"/>
    </source>
</evidence>
<organism evidence="2 3">
    <name type="scientific">Hyaloperonospora brassicae</name>
    <name type="common">Brassica downy mildew</name>
    <name type="synonym">Peronospora brassicae</name>
    <dbReference type="NCBI Taxonomy" id="162125"/>
    <lineage>
        <taxon>Eukaryota</taxon>
        <taxon>Sar</taxon>
        <taxon>Stramenopiles</taxon>
        <taxon>Oomycota</taxon>
        <taxon>Peronosporomycetes</taxon>
        <taxon>Peronosporales</taxon>
        <taxon>Peronosporaceae</taxon>
        <taxon>Hyaloperonospora</taxon>
    </lineage>
</organism>
<dbReference type="PANTHER" id="PTHR23322">
    <property type="entry name" value="FAS-ASSOCIATED PROTEIN"/>
    <property type="match status" value="1"/>
</dbReference>
<dbReference type="PROSITE" id="PS50033">
    <property type="entry name" value="UBX"/>
    <property type="match status" value="1"/>
</dbReference>
<dbReference type="InterPro" id="IPR003903">
    <property type="entry name" value="UIM_dom"/>
</dbReference>
<dbReference type="AlphaFoldDB" id="A0AAV0V124"/>
<dbReference type="GO" id="GO:0005634">
    <property type="term" value="C:nucleus"/>
    <property type="evidence" value="ECO:0007669"/>
    <property type="project" value="TreeGrafter"/>
</dbReference>
<evidence type="ECO:0000313" key="3">
    <source>
        <dbReference type="Proteomes" id="UP001162031"/>
    </source>
</evidence>
<dbReference type="GO" id="GO:0043161">
    <property type="term" value="P:proteasome-mediated ubiquitin-dependent protein catabolic process"/>
    <property type="evidence" value="ECO:0007669"/>
    <property type="project" value="TreeGrafter"/>
</dbReference>
<dbReference type="SMART" id="SM00594">
    <property type="entry name" value="UAS"/>
    <property type="match status" value="1"/>
</dbReference>
<proteinExistence type="predicted"/>
<dbReference type="InterPro" id="IPR006577">
    <property type="entry name" value="UAS"/>
</dbReference>
<accession>A0AAV0V124</accession>
<sequence>MDAPAALDSFMTITGADPGSAMQFLELTNWNLDEAVNLYMESGSQSDRAAFAAPRLHAASASATLESSIAPSADMDAATAAAIAAAYGDDESAIRAPDPAKRQRLVGADMDLVRPMRHLRDQNRDFAAESIAAITGGSISTAFGGPGAAAFDETTNSSNGADNEHIRDLSTLFQPPTAIMFQGTYADARNHAKKEEKWLLVNIQDEIVFTSHMLNRDTWSDDVVQNFVASGFVFWQNYWTSEHGKKFCSLYQIDRDSLPIVVIIDPRTGDIRQRLLDYLKPQDMVEKLSDFCCMQTRDEPLTEAKKEATTSIMDASEDDQLAAAIAASMEGNNDVSDEEEMEQVEDIMDQEEKYGVETAQEPVVALTPEPDAGAPGITRVQIRVPDGSRLTRRFVKTDPLAMVWSFVKDQVPEARGRAFELRTAFPPSVVAYNDTLSIEDGKLENASLMVKWL</sequence>
<dbReference type="Pfam" id="PF00789">
    <property type="entry name" value="UBX"/>
    <property type="match status" value="1"/>
</dbReference>
<dbReference type="SUPFAM" id="SSF52833">
    <property type="entry name" value="Thioredoxin-like"/>
    <property type="match status" value="1"/>
</dbReference>
<dbReference type="InterPro" id="IPR029071">
    <property type="entry name" value="Ubiquitin-like_domsf"/>
</dbReference>
<dbReference type="Pfam" id="PF13899">
    <property type="entry name" value="Thioredoxin_7"/>
    <property type="match status" value="1"/>
</dbReference>
<dbReference type="InterPro" id="IPR036249">
    <property type="entry name" value="Thioredoxin-like_sf"/>
</dbReference>
<dbReference type="EMBL" id="CANTFL010001451">
    <property type="protein sequence ID" value="CAI5741610.1"/>
    <property type="molecule type" value="Genomic_DNA"/>
</dbReference>
<comment type="caution">
    <text evidence="2">The sequence shown here is derived from an EMBL/GenBank/DDBJ whole genome shotgun (WGS) entry which is preliminary data.</text>
</comment>